<comment type="similarity">
    <text evidence="1">Belongs to the short-chain dehydrogenases/reductases (SDR) family.</text>
</comment>
<dbReference type="InterPro" id="IPR050259">
    <property type="entry name" value="SDR"/>
</dbReference>
<dbReference type="Proteomes" id="UP000318720">
    <property type="component" value="Unassembled WGS sequence"/>
</dbReference>
<keyword evidence="2" id="KW-0560">Oxidoreductase</keyword>
<sequence length="264" mass="27508">MDLELTGRVALVTGGSLGIGKAVARQFAREGAKVVITARRLSALEEAAKEIEAETGGRVVPLVSDTTDTASVRSMVRSAVAELGRVDILVNGAAAPSGLVRNSVEEADPELLLADINTKVVGYFRCAQAVTPHMKEGGYGRIINVGGLTGRSSHALSGLRNLAVVHMTKALSDQLGPSGITVNTVHPGVVETEHIHELYAKEAAKRGVTAAEVEADFVARTPIRRVLETTEIAEAIAFLASPRAAAITGESLGIDGGLTRGVFL</sequence>
<dbReference type="PANTHER" id="PTHR42879">
    <property type="entry name" value="3-OXOACYL-(ACYL-CARRIER-PROTEIN) REDUCTASE"/>
    <property type="match status" value="1"/>
</dbReference>
<dbReference type="InterPro" id="IPR036291">
    <property type="entry name" value="NAD(P)-bd_dom_sf"/>
</dbReference>
<dbReference type="Gene3D" id="3.40.50.720">
    <property type="entry name" value="NAD(P)-binding Rossmann-like Domain"/>
    <property type="match status" value="1"/>
</dbReference>
<name>A0A540PW92_9ACTN</name>
<dbReference type="GeneID" id="301696713"/>
<gene>
    <name evidence="3" type="ORF">Sipo8835_39760</name>
</gene>
<organism evidence="3 4">
    <name type="scientific">Streptomyces ipomoeae</name>
    <dbReference type="NCBI Taxonomy" id="103232"/>
    <lineage>
        <taxon>Bacteria</taxon>
        <taxon>Bacillati</taxon>
        <taxon>Actinomycetota</taxon>
        <taxon>Actinomycetes</taxon>
        <taxon>Kitasatosporales</taxon>
        <taxon>Streptomycetaceae</taxon>
        <taxon>Streptomyces</taxon>
    </lineage>
</organism>
<evidence type="ECO:0000313" key="3">
    <source>
        <dbReference type="EMBL" id="TQE19221.1"/>
    </source>
</evidence>
<evidence type="ECO:0000256" key="1">
    <source>
        <dbReference type="ARBA" id="ARBA00006484"/>
    </source>
</evidence>
<dbReference type="PRINTS" id="PR00081">
    <property type="entry name" value="GDHRDH"/>
</dbReference>
<dbReference type="EMBL" id="SPAZ01000321">
    <property type="protein sequence ID" value="TQE19221.1"/>
    <property type="molecule type" value="Genomic_DNA"/>
</dbReference>
<dbReference type="InterPro" id="IPR002347">
    <property type="entry name" value="SDR_fam"/>
</dbReference>
<accession>A0A540PW92</accession>
<dbReference type="SUPFAM" id="SSF51735">
    <property type="entry name" value="NAD(P)-binding Rossmann-fold domains"/>
    <property type="match status" value="1"/>
</dbReference>
<protein>
    <submittedName>
        <fullName evidence="3">SDR family oxidoreductase</fullName>
    </submittedName>
</protein>
<dbReference type="RefSeq" id="WP_009341535.1">
    <property type="nucleotide sequence ID" value="NZ_CP182305.1"/>
</dbReference>
<dbReference type="Pfam" id="PF13561">
    <property type="entry name" value="adh_short_C2"/>
    <property type="match status" value="1"/>
</dbReference>
<dbReference type="GO" id="GO:0016491">
    <property type="term" value="F:oxidoreductase activity"/>
    <property type="evidence" value="ECO:0007669"/>
    <property type="project" value="UniProtKB-KW"/>
</dbReference>
<dbReference type="FunFam" id="3.40.50.720:FF:000084">
    <property type="entry name" value="Short-chain dehydrogenase reductase"/>
    <property type="match status" value="1"/>
</dbReference>
<evidence type="ECO:0000313" key="4">
    <source>
        <dbReference type="Proteomes" id="UP000318720"/>
    </source>
</evidence>
<comment type="caution">
    <text evidence="3">The sequence shown here is derived from an EMBL/GenBank/DDBJ whole genome shotgun (WGS) entry which is preliminary data.</text>
</comment>
<dbReference type="PANTHER" id="PTHR42879:SF6">
    <property type="entry name" value="NADPH-DEPENDENT REDUCTASE BACG"/>
    <property type="match status" value="1"/>
</dbReference>
<reference evidence="3 4" key="1">
    <citation type="submission" date="2019-03" db="EMBL/GenBank/DDBJ databases">
        <title>Comparative genomic analyses of the sweetpotato soil rot pathogen, Streptomyces ipomoeae.</title>
        <authorList>
            <person name="Ruschel Soares N."/>
            <person name="Badger J.H."/>
            <person name="Huguet-Tapia J.C."/>
            <person name="Clark C.A."/>
            <person name="Pettis G.S."/>
        </authorList>
    </citation>
    <scope>NUCLEOTIDE SEQUENCE [LARGE SCALE GENOMIC DNA]</scope>
    <source>
        <strain evidence="3 4">88-35</strain>
    </source>
</reference>
<evidence type="ECO:0000256" key="2">
    <source>
        <dbReference type="ARBA" id="ARBA00023002"/>
    </source>
</evidence>
<dbReference type="AlphaFoldDB" id="A0A540PW92"/>
<proteinExistence type="inferred from homology"/>